<dbReference type="GeneID" id="59284838"/>
<reference evidence="2 3" key="1">
    <citation type="journal article" date="2020" name="Genomics">
        <title>Complete, high-quality genomes from long-read metagenomic sequencing of two wolf lichen thalli reveals enigmatic genome architecture.</title>
        <authorList>
            <person name="McKenzie S.K."/>
            <person name="Walston R.F."/>
            <person name="Allen J.L."/>
        </authorList>
    </citation>
    <scope>NUCLEOTIDE SEQUENCE [LARGE SCALE GENOMIC DNA]</scope>
    <source>
        <strain evidence="2">WasteWater2</strain>
    </source>
</reference>
<organism evidence="2 3">
    <name type="scientific">Letharia columbiana</name>
    <dbReference type="NCBI Taxonomy" id="112416"/>
    <lineage>
        <taxon>Eukaryota</taxon>
        <taxon>Fungi</taxon>
        <taxon>Dikarya</taxon>
        <taxon>Ascomycota</taxon>
        <taxon>Pezizomycotina</taxon>
        <taxon>Lecanoromycetes</taxon>
        <taxon>OSLEUM clade</taxon>
        <taxon>Lecanoromycetidae</taxon>
        <taxon>Lecanorales</taxon>
        <taxon>Lecanorineae</taxon>
        <taxon>Parmeliaceae</taxon>
        <taxon>Letharia</taxon>
    </lineage>
</organism>
<dbReference type="EMBL" id="JACCJC010000008">
    <property type="protein sequence ID" value="KAF6238663.1"/>
    <property type="molecule type" value="Genomic_DNA"/>
</dbReference>
<feature type="region of interest" description="Disordered" evidence="1">
    <location>
        <begin position="1"/>
        <end position="43"/>
    </location>
</feature>
<dbReference type="RefSeq" id="XP_037167962.1">
    <property type="nucleotide sequence ID" value="XM_037305097.1"/>
</dbReference>
<keyword evidence="3" id="KW-1185">Reference proteome</keyword>
<protein>
    <submittedName>
        <fullName evidence="2">Uncharacterized protein</fullName>
    </submittedName>
</protein>
<evidence type="ECO:0000256" key="1">
    <source>
        <dbReference type="SAM" id="MobiDB-lite"/>
    </source>
</evidence>
<name>A0A8H6L7S3_9LECA</name>
<evidence type="ECO:0000313" key="3">
    <source>
        <dbReference type="Proteomes" id="UP000578531"/>
    </source>
</evidence>
<proteinExistence type="predicted"/>
<dbReference type="AlphaFoldDB" id="A0A8H6L7S3"/>
<gene>
    <name evidence="2" type="ORF">HO173_003169</name>
</gene>
<evidence type="ECO:0000313" key="2">
    <source>
        <dbReference type="EMBL" id="KAF6238663.1"/>
    </source>
</evidence>
<accession>A0A8H6L7S3</accession>
<sequence length="69" mass="8034">MTSQDLVVRQPPQYGGFEDTQEELDWYGSNPEGIDRDRTPEAMYPDEVIDVVAREEEEEEEEGLNQDTR</sequence>
<dbReference type="Proteomes" id="UP000578531">
    <property type="component" value="Unassembled WGS sequence"/>
</dbReference>
<comment type="caution">
    <text evidence="2">The sequence shown here is derived from an EMBL/GenBank/DDBJ whole genome shotgun (WGS) entry which is preliminary data.</text>
</comment>